<evidence type="ECO:0000313" key="2">
    <source>
        <dbReference type="EMBL" id="KAA3461329.1"/>
    </source>
</evidence>
<reference evidence="3" key="1">
    <citation type="journal article" date="2019" name="Plant Biotechnol. J.">
        <title>Genome sequencing of the Australian wild diploid species Gossypium australe highlights disease resistance and delayed gland morphogenesis.</title>
        <authorList>
            <person name="Cai Y."/>
            <person name="Cai X."/>
            <person name="Wang Q."/>
            <person name="Wang P."/>
            <person name="Zhang Y."/>
            <person name="Cai C."/>
            <person name="Xu Y."/>
            <person name="Wang K."/>
            <person name="Zhou Z."/>
            <person name="Wang C."/>
            <person name="Geng S."/>
            <person name="Li B."/>
            <person name="Dong Q."/>
            <person name="Hou Y."/>
            <person name="Wang H."/>
            <person name="Ai P."/>
            <person name="Liu Z."/>
            <person name="Yi F."/>
            <person name="Sun M."/>
            <person name="An G."/>
            <person name="Cheng J."/>
            <person name="Zhang Y."/>
            <person name="Shi Q."/>
            <person name="Xie Y."/>
            <person name="Shi X."/>
            <person name="Chang Y."/>
            <person name="Huang F."/>
            <person name="Chen Y."/>
            <person name="Hong S."/>
            <person name="Mi L."/>
            <person name="Sun Q."/>
            <person name="Zhang L."/>
            <person name="Zhou B."/>
            <person name="Peng R."/>
            <person name="Zhang X."/>
            <person name="Liu F."/>
        </authorList>
    </citation>
    <scope>NUCLEOTIDE SEQUENCE [LARGE SCALE GENOMIC DNA]</scope>
    <source>
        <strain evidence="3">cv. PA1801</strain>
    </source>
</reference>
<organism evidence="2 3">
    <name type="scientific">Gossypium australe</name>
    <dbReference type="NCBI Taxonomy" id="47621"/>
    <lineage>
        <taxon>Eukaryota</taxon>
        <taxon>Viridiplantae</taxon>
        <taxon>Streptophyta</taxon>
        <taxon>Embryophyta</taxon>
        <taxon>Tracheophyta</taxon>
        <taxon>Spermatophyta</taxon>
        <taxon>Magnoliopsida</taxon>
        <taxon>eudicotyledons</taxon>
        <taxon>Gunneridae</taxon>
        <taxon>Pentapetalae</taxon>
        <taxon>rosids</taxon>
        <taxon>malvids</taxon>
        <taxon>Malvales</taxon>
        <taxon>Malvaceae</taxon>
        <taxon>Malvoideae</taxon>
        <taxon>Gossypium</taxon>
    </lineage>
</organism>
<sequence length="123" mass="14044">MSVEDLIVKLQIQEDNRGTRKNLNKVENVDSAKANVVEEISKEVSDMDLYAMISEVNMINSHPREWWLDTCATHHIYWDKDSFSKLVPCEKGEKLYMGNVATSKIKVKGTVVLKMTSGKELKL</sequence>
<dbReference type="Proteomes" id="UP000325315">
    <property type="component" value="Unassembled WGS sequence"/>
</dbReference>
<comment type="caution">
    <text evidence="2">The sequence shown here is derived from an EMBL/GenBank/DDBJ whole genome shotgun (WGS) entry which is preliminary data.</text>
</comment>
<keyword evidence="3" id="KW-1185">Reference proteome</keyword>
<evidence type="ECO:0000313" key="3">
    <source>
        <dbReference type="Proteomes" id="UP000325315"/>
    </source>
</evidence>
<protein>
    <submittedName>
        <fullName evidence="2">Ankyrin repeat-containing protein</fullName>
    </submittedName>
</protein>
<gene>
    <name evidence="2" type="ORF">EPI10_027905</name>
</gene>
<feature type="domain" description="Retrovirus-related Pol polyprotein from transposon TNT 1-94-like beta-barrel" evidence="1">
    <location>
        <begin position="66"/>
        <end position="122"/>
    </location>
</feature>
<dbReference type="OrthoDB" id="1300022at2759"/>
<dbReference type="PANTHER" id="PTHR47592">
    <property type="entry name" value="PBF68 PROTEIN"/>
    <property type="match status" value="1"/>
</dbReference>
<dbReference type="PANTHER" id="PTHR47592:SF27">
    <property type="entry name" value="OS08G0421700 PROTEIN"/>
    <property type="match status" value="1"/>
</dbReference>
<dbReference type="Pfam" id="PF22936">
    <property type="entry name" value="Pol_BBD"/>
    <property type="match status" value="1"/>
</dbReference>
<dbReference type="AlphaFoldDB" id="A0A5B6UUB2"/>
<dbReference type="EMBL" id="SMMG02000009">
    <property type="protein sequence ID" value="KAA3461329.1"/>
    <property type="molecule type" value="Genomic_DNA"/>
</dbReference>
<name>A0A5B6UUB2_9ROSI</name>
<evidence type="ECO:0000259" key="1">
    <source>
        <dbReference type="Pfam" id="PF22936"/>
    </source>
</evidence>
<dbReference type="InterPro" id="IPR054722">
    <property type="entry name" value="PolX-like_BBD"/>
</dbReference>
<accession>A0A5B6UUB2</accession>
<proteinExistence type="predicted"/>